<evidence type="ECO:0000256" key="4">
    <source>
        <dbReference type="ARBA" id="ARBA00022989"/>
    </source>
</evidence>
<dbReference type="Pfam" id="PF03631">
    <property type="entry name" value="Virul_fac_BrkB"/>
    <property type="match status" value="1"/>
</dbReference>
<evidence type="ECO:0000313" key="7">
    <source>
        <dbReference type="EMBL" id="TCO86506.1"/>
    </source>
</evidence>
<keyword evidence="4 6" id="KW-1133">Transmembrane helix</keyword>
<feature type="transmembrane region" description="Helical" evidence="6">
    <location>
        <begin position="239"/>
        <end position="261"/>
    </location>
</feature>
<dbReference type="OrthoDB" id="9775903at2"/>
<evidence type="ECO:0000256" key="3">
    <source>
        <dbReference type="ARBA" id="ARBA00022692"/>
    </source>
</evidence>
<evidence type="ECO:0000256" key="6">
    <source>
        <dbReference type="SAM" id="Phobius"/>
    </source>
</evidence>
<keyword evidence="3 6" id="KW-0812">Transmembrane</keyword>
<gene>
    <name evidence="7" type="ORF">EV212_101295</name>
</gene>
<evidence type="ECO:0000256" key="2">
    <source>
        <dbReference type="ARBA" id="ARBA00022475"/>
    </source>
</evidence>
<accession>A0A4R2LQY8</accession>
<comment type="subcellular location">
    <subcellularLocation>
        <location evidence="1">Cell membrane</location>
        <topology evidence="1">Multi-pass membrane protein</topology>
    </subcellularLocation>
</comment>
<keyword evidence="2" id="KW-1003">Cell membrane</keyword>
<sequence>MMLKLIDWVQNLLKKIRKDRLAAYSGQSAYFIILSFLPFLLFLLTLVQHLPIDMENLMDAIFLVIPRSYETTVAAILNDIHVESGATILSVSVIMTIWTAGKGIMALSDGLNSVQEIEENRNYFILRLKAALYTLLFAIVIIFTVIVLVFGNRIYSWLRTAIPNMPEYSQILSMLQSFIAIGFYILIFTLFYKFLPAKPMKTLKQLPGAIFTTAGWMIGSYIFSLYVEYSSSSSYMYGSLTYLILFFIYLYLMMYIFFLGAELNYFLFPDKKEDFHLLY</sequence>
<feature type="transmembrane region" description="Helical" evidence="6">
    <location>
        <begin position="21"/>
        <end position="47"/>
    </location>
</feature>
<name>A0A4R2LQY8_9FIRM</name>
<keyword evidence="5 6" id="KW-0472">Membrane</keyword>
<protein>
    <submittedName>
        <fullName evidence="7">Membrane protein</fullName>
    </submittedName>
</protein>
<dbReference type="PANTHER" id="PTHR30213:SF0">
    <property type="entry name" value="UPF0761 MEMBRANE PROTEIN YIHY"/>
    <property type="match status" value="1"/>
</dbReference>
<dbReference type="GO" id="GO:0005886">
    <property type="term" value="C:plasma membrane"/>
    <property type="evidence" value="ECO:0007669"/>
    <property type="project" value="UniProtKB-SubCell"/>
</dbReference>
<dbReference type="PANTHER" id="PTHR30213">
    <property type="entry name" value="INNER MEMBRANE PROTEIN YHJD"/>
    <property type="match status" value="1"/>
</dbReference>
<dbReference type="PIRSF" id="PIRSF035875">
    <property type="entry name" value="RNase_BN"/>
    <property type="match status" value="1"/>
</dbReference>
<comment type="caution">
    <text evidence="7">The sequence shown here is derived from an EMBL/GenBank/DDBJ whole genome shotgun (WGS) entry which is preliminary data.</text>
</comment>
<organism evidence="7 8">
    <name type="scientific">Frisingicoccus caecimuris</name>
    <dbReference type="NCBI Taxonomy" id="1796636"/>
    <lineage>
        <taxon>Bacteria</taxon>
        <taxon>Bacillati</taxon>
        <taxon>Bacillota</taxon>
        <taxon>Clostridia</taxon>
        <taxon>Lachnospirales</taxon>
        <taxon>Lachnospiraceae</taxon>
        <taxon>Frisingicoccus</taxon>
    </lineage>
</organism>
<feature type="transmembrane region" description="Helical" evidence="6">
    <location>
        <begin position="130"/>
        <end position="151"/>
    </location>
</feature>
<evidence type="ECO:0000256" key="1">
    <source>
        <dbReference type="ARBA" id="ARBA00004651"/>
    </source>
</evidence>
<evidence type="ECO:0000256" key="5">
    <source>
        <dbReference type="ARBA" id="ARBA00023136"/>
    </source>
</evidence>
<dbReference type="NCBIfam" id="TIGR00765">
    <property type="entry name" value="yihY_not_rbn"/>
    <property type="match status" value="1"/>
</dbReference>
<proteinExistence type="predicted"/>
<dbReference type="AlphaFoldDB" id="A0A4R2LQY8"/>
<feature type="transmembrane region" description="Helical" evidence="6">
    <location>
        <begin position="171"/>
        <end position="194"/>
    </location>
</feature>
<feature type="transmembrane region" description="Helical" evidence="6">
    <location>
        <begin position="206"/>
        <end position="227"/>
    </location>
</feature>
<evidence type="ECO:0000313" key="8">
    <source>
        <dbReference type="Proteomes" id="UP000295711"/>
    </source>
</evidence>
<dbReference type="Proteomes" id="UP000295711">
    <property type="component" value="Unassembled WGS sequence"/>
</dbReference>
<reference evidence="7 8" key="1">
    <citation type="submission" date="2019-03" db="EMBL/GenBank/DDBJ databases">
        <title>Genomic Encyclopedia of Type Strains, Phase IV (KMG-IV): sequencing the most valuable type-strain genomes for metagenomic binning, comparative biology and taxonomic classification.</title>
        <authorList>
            <person name="Goeker M."/>
        </authorList>
    </citation>
    <scope>NUCLEOTIDE SEQUENCE [LARGE SCALE GENOMIC DNA]</scope>
    <source>
        <strain evidence="7 8">DSM 28559</strain>
    </source>
</reference>
<dbReference type="EMBL" id="SLXA01000001">
    <property type="protein sequence ID" value="TCO86506.1"/>
    <property type="molecule type" value="Genomic_DNA"/>
</dbReference>
<dbReference type="RefSeq" id="WP_132087778.1">
    <property type="nucleotide sequence ID" value="NZ_JANKAQ010000002.1"/>
</dbReference>
<dbReference type="InterPro" id="IPR017039">
    <property type="entry name" value="Virul_fac_BrkB"/>
</dbReference>
<keyword evidence="8" id="KW-1185">Reference proteome</keyword>